<dbReference type="SMART" id="SM00343">
    <property type="entry name" value="ZnF_C2HC"/>
    <property type="match status" value="2"/>
</dbReference>
<evidence type="ECO:0000259" key="3">
    <source>
        <dbReference type="PROSITE" id="PS50158"/>
    </source>
</evidence>
<keyword evidence="1" id="KW-0507">mRNA processing</keyword>
<protein>
    <recommendedName>
        <fullName evidence="3">CCHC-type domain-containing protein</fullName>
    </recommendedName>
</protein>
<accession>A0A165K6P7</accession>
<feature type="domain" description="CCHC-type" evidence="3">
    <location>
        <begin position="24"/>
        <end position="39"/>
    </location>
</feature>
<feature type="non-terminal residue" evidence="4">
    <location>
        <position position="60"/>
    </location>
</feature>
<dbReference type="InterPro" id="IPR001878">
    <property type="entry name" value="Znf_CCHC"/>
</dbReference>
<dbReference type="GO" id="GO:0008270">
    <property type="term" value="F:zinc ion binding"/>
    <property type="evidence" value="ECO:0007669"/>
    <property type="project" value="UniProtKB-KW"/>
</dbReference>
<dbReference type="GO" id="GO:0003676">
    <property type="term" value="F:nucleic acid binding"/>
    <property type="evidence" value="ECO:0007669"/>
    <property type="project" value="InterPro"/>
</dbReference>
<evidence type="ECO:0000313" key="5">
    <source>
        <dbReference type="Proteomes" id="UP000076842"/>
    </source>
</evidence>
<keyword evidence="2" id="KW-0862">Zinc</keyword>
<dbReference type="InterPro" id="IPR036875">
    <property type="entry name" value="Znf_CCHC_sf"/>
</dbReference>
<dbReference type="EMBL" id="KV423914">
    <property type="protein sequence ID" value="KZT62756.1"/>
    <property type="molecule type" value="Genomic_DNA"/>
</dbReference>
<dbReference type="Gene3D" id="4.10.60.10">
    <property type="entry name" value="Zinc finger, CCHC-type"/>
    <property type="match status" value="1"/>
</dbReference>
<dbReference type="STRING" id="1353952.A0A165K6P7"/>
<keyword evidence="2" id="KW-0479">Metal-binding</keyword>
<organism evidence="4 5">
    <name type="scientific">Calocera cornea HHB12733</name>
    <dbReference type="NCBI Taxonomy" id="1353952"/>
    <lineage>
        <taxon>Eukaryota</taxon>
        <taxon>Fungi</taxon>
        <taxon>Dikarya</taxon>
        <taxon>Basidiomycota</taxon>
        <taxon>Agaricomycotina</taxon>
        <taxon>Dacrymycetes</taxon>
        <taxon>Dacrymycetales</taxon>
        <taxon>Dacrymycetaceae</taxon>
        <taxon>Calocera</taxon>
    </lineage>
</organism>
<evidence type="ECO:0000256" key="2">
    <source>
        <dbReference type="PROSITE-ProRule" id="PRU00047"/>
    </source>
</evidence>
<evidence type="ECO:0000256" key="1">
    <source>
        <dbReference type="ARBA" id="ARBA00022664"/>
    </source>
</evidence>
<dbReference type="AlphaFoldDB" id="A0A165K6P7"/>
<dbReference type="Pfam" id="PF00098">
    <property type="entry name" value="zf-CCHC"/>
    <property type="match status" value="1"/>
</dbReference>
<keyword evidence="5" id="KW-1185">Reference proteome</keyword>
<dbReference type="InParanoid" id="A0A165K6P7"/>
<dbReference type="Proteomes" id="UP000076842">
    <property type="component" value="Unassembled WGS sequence"/>
</dbReference>
<dbReference type="GO" id="GO:0006397">
    <property type="term" value="P:mRNA processing"/>
    <property type="evidence" value="ECO:0007669"/>
    <property type="project" value="UniProtKB-KW"/>
</dbReference>
<feature type="non-terminal residue" evidence="4">
    <location>
        <position position="1"/>
    </location>
</feature>
<proteinExistence type="predicted"/>
<reference evidence="4 5" key="1">
    <citation type="journal article" date="2016" name="Mol. Biol. Evol.">
        <title>Comparative Genomics of Early-Diverging Mushroom-Forming Fungi Provides Insights into the Origins of Lignocellulose Decay Capabilities.</title>
        <authorList>
            <person name="Nagy L.G."/>
            <person name="Riley R."/>
            <person name="Tritt A."/>
            <person name="Adam C."/>
            <person name="Daum C."/>
            <person name="Floudas D."/>
            <person name="Sun H."/>
            <person name="Yadav J.S."/>
            <person name="Pangilinan J."/>
            <person name="Larsson K.H."/>
            <person name="Matsuura K."/>
            <person name="Barry K."/>
            <person name="Labutti K."/>
            <person name="Kuo R."/>
            <person name="Ohm R.A."/>
            <person name="Bhattacharya S.S."/>
            <person name="Shirouzu T."/>
            <person name="Yoshinaga Y."/>
            <person name="Martin F.M."/>
            <person name="Grigoriev I.V."/>
            <person name="Hibbett D.S."/>
        </authorList>
    </citation>
    <scope>NUCLEOTIDE SEQUENCE [LARGE SCALE GENOMIC DNA]</scope>
    <source>
        <strain evidence="4 5">HHB12733</strain>
    </source>
</reference>
<name>A0A165K6P7_9BASI</name>
<evidence type="ECO:0000313" key="4">
    <source>
        <dbReference type="EMBL" id="KZT62756.1"/>
    </source>
</evidence>
<dbReference type="SUPFAM" id="SSF57756">
    <property type="entry name" value="Retrovirus zinc finger-like domains"/>
    <property type="match status" value="1"/>
</dbReference>
<gene>
    <name evidence="4" type="ORF">CALCODRAFT_413007</name>
</gene>
<keyword evidence="2" id="KW-0863">Zinc-finger</keyword>
<dbReference type="OrthoDB" id="7608935at2759"/>
<dbReference type="PROSITE" id="PS50158">
    <property type="entry name" value="ZF_CCHC"/>
    <property type="match status" value="1"/>
</dbReference>
<sequence>FLQCFGCGAIDEHKTRFCQAGTICFNCSKRGHQSADCPEPQKKGPRGRGCEKCGVPTHIA</sequence>